<evidence type="ECO:0000256" key="3">
    <source>
        <dbReference type="ARBA" id="ARBA00022993"/>
    </source>
</evidence>
<keyword evidence="1" id="KW-0547">Nucleotide-binding</keyword>
<dbReference type="PANTHER" id="PTHR12280">
    <property type="entry name" value="PANTOTHENATE KINASE"/>
    <property type="match status" value="1"/>
</dbReference>
<dbReference type="GO" id="GO:0015937">
    <property type="term" value="P:coenzyme A biosynthetic process"/>
    <property type="evidence" value="ECO:0007669"/>
    <property type="project" value="UniProtKB-KW"/>
</dbReference>
<dbReference type="GO" id="GO:0005829">
    <property type="term" value="C:cytosol"/>
    <property type="evidence" value="ECO:0007669"/>
    <property type="project" value="TreeGrafter"/>
</dbReference>
<protein>
    <recommendedName>
        <fullName evidence="5">Pantothenate kinase 4</fullName>
    </recommendedName>
</protein>
<proteinExistence type="predicted"/>
<dbReference type="InterPro" id="IPR043129">
    <property type="entry name" value="ATPase_NBD"/>
</dbReference>
<dbReference type="GO" id="GO:0005524">
    <property type="term" value="F:ATP binding"/>
    <property type="evidence" value="ECO:0007669"/>
    <property type="project" value="UniProtKB-KW"/>
</dbReference>
<dbReference type="GO" id="GO:0005634">
    <property type="term" value="C:nucleus"/>
    <property type="evidence" value="ECO:0007669"/>
    <property type="project" value="TreeGrafter"/>
</dbReference>
<keyword evidence="2" id="KW-0067">ATP-binding</keyword>
<dbReference type="Pfam" id="PF03630">
    <property type="entry name" value="Fumble"/>
    <property type="match status" value="1"/>
</dbReference>
<dbReference type="AlphaFoldDB" id="A0A0B6ZFC8"/>
<evidence type="ECO:0000313" key="4">
    <source>
        <dbReference type="EMBL" id="CEK66536.1"/>
    </source>
</evidence>
<reference evidence="4" key="1">
    <citation type="submission" date="2014-12" db="EMBL/GenBank/DDBJ databases">
        <title>Insight into the proteome of Arion vulgaris.</title>
        <authorList>
            <person name="Aradska J."/>
            <person name="Bulat T."/>
            <person name="Smidak R."/>
            <person name="Sarate P."/>
            <person name="Gangsoo J."/>
            <person name="Sialana F."/>
            <person name="Bilban M."/>
            <person name="Lubec G."/>
        </authorList>
    </citation>
    <scope>NUCLEOTIDE SEQUENCE</scope>
    <source>
        <tissue evidence="4">Skin</tissue>
    </source>
</reference>
<dbReference type="EMBL" id="HACG01019671">
    <property type="protein sequence ID" value="CEK66536.1"/>
    <property type="molecule type" value="Transcribed_RNA"/>
</dbReference>
<keyword evidence="3" id="KW-0173">Coenzyme A biosynthesis</keyword>
<evidence type="ECO:0008006" key="5">
    <source>
        <dbReference type="Google" id="ProtNLM"/>
    </source>
</evidence>
<organism evidence="4">
    <name type="scientific">Arion vulgaris</name>
    <dbReference type="NCBI Taxonomy" id="1028688"/>
    <lineage>
        <taxon>Eukaryota</taxon>
        <taxon>Metazoa</taxon>
        <taxon>Spiralia</taxon>
        <taxon>Lophotrochozoa</taxon>
        <taxon>Mollusca</taxon>
        <taxon>Gastropoda</taxon>
        <taxon>Heterobranchia</taxon>
        <taxon>Euthyneura</taxon>
        <taxon>Panpulmonata</taxon>
        <taxon>Eupulmonata</taxon>
        <taxon>Stylommatophora</taxon>
        <taxon>Helicina</taxon>
        <taxon>Arionoidea</taxon>
        <taxon>Arionidae</taxon>
        <taxon>Arion</taxon>
    </lineage>
</organism>
<name>A0A0B6ZFC8_9EUPU</name>
<gene>
    <name evidence="4" type="primary">ORF59249</name>
</gene>
<dbReference type="Gene3D" id="3.30.420.510">
    <property type="match status" value="1"/>
</dbReference>
<dbReference type="InterPro" id="IPR004567">
    <property type="entry name" value="Type_II_PanK"/>
</dbReference>
<evidence type="ECO:0000256" key="1">
    <source>
        <dbReference type="ARBA" id="ARBA00022741"/>
    </source>
</evidence>
<dbReference type="SUPFAM" id="SSF53067">
    <property type="entry name" value="Actin-like ATPase domain"/>
    <property type="match status" value="1"/>
</dbReference>
<dbReference type="GO" id="GO:0004594">
    <property type="term" value="F:pantothenate kinase activity"/>
    <property type="evidence" value="ECO:0007669"/>
    <property type="project" value="TreeGrafter"/>
</dbReference>
<accession>A0A0B6ZFC8</accession>
<dbReference type="PANTHER" id="PTHR12280:SF20">
    <property type="entry name" value="4'-PHOSPHOPANTETHEINE PHOSPHATASE"/>
    <property type="match status" value="1"/>
</dbReference>
<sequence length="147" mass="16457">MAHKSYARSIDLPTEQLFPNIRNAKRFAIDVGGSLAKVAYSSLVKKKSTMVFDEPDSYGCNKGSIYNVSETDQEIVRLHFVKFETKYIETCLDFIQANLIQAQEFVTDKVIKVTGGGAYKYTELITSKLGVLVDKEDEMECLIKGGI</sequence>
<evidence type="ECO:0000256" key="2">
    <source>
        <dbReference type="ARBA" id="ARBA00022840"/>
    </source>
</evidence>